<protein>
    <submittedName>
        <fullName evidence="1">Uncharacterized protein</fullName>
    </submittedName>
</protein>
<dbReference type="AlphaFoldDB" id="A0A166BXW3"/>
<name>A0A166BXW3_9AGAM</name>
<accession>A0A166BXW3</accession>
<dbReference type="EMBL" id="KV428097">
    <property type="protein sequence ID" value="KZT36868.1"/>
    <property type="molecule type" value="Genomic_DNA"/>
</dbReference>
<reference evidence="1 2" key="1">
    <citation type="journal article" date="2016" name="Mol. Biol. Evol.">
        <title>Comparative Genomics of Early-Diverging Mushroom-Forming Fungi Provides Insights into the Origins of Lignocellulose Decay Capabilities.</title>
        <authorList>
            <person name="Nagy L.G."/>
            <person name="Riley R."/>
            <person name="Tritt A."/>
            <person name="Adam C."/>
            <person name="Daum C."/>
            <person name="Floudas D."/>
            <person name="Sun H."/>
            <person name="Yadav J.S."/>
            <person name="Pangilinan J."/>
            <person name="Larsson K.H."/>
            <person name="Matsuura K."/>
            <person name="Barry K."/>
            <person name="Labutti K."/>
            <person name="Kuo R."/>
            <person name="Ohm R.A."/>
            <person name="Bhattacharya S.S."/>
            <person name="Shirouzu T."/>
            <person name="Yoshinaga Y."/>
            <person name="Martin F.M."/>
            <person name="Grigoriev I.V."/>
            <person name="Hibbett D.S."/>
        </authorList>
    </citation>
    <scope>NUCLEOTIDE SEQUENCE [LARGE SCALE GENOMIC DNA]</scope>
    <source>
        <strain evidence="1 2">HHB10207 ss-3</strain>
    </source>
</reference>
<dbReference type="Proteomes" id="UP000076798">
    <property type="component" value="Unassembled WGS sequence"/>
</dbReference>
<gene>
    <name evidence="1" type="ORF">SISSUDRAFT_917238</name>
</gene>
<keyword evidence="2" id="KW-1185">Reference proteome</keyword>
<proteinExistence type="predicted"/>
<organism evidence="1 2">
    <name type="scientific">Sistotremastrum suecicum HHB10207 ss-3</name>
    <dbReference type="NCBI Taxonomy" id="1314776"/>
    <lineage>
        <taxon>Eukaryota</taxon>
        <taxon>Fungi</taxon>
        <taxon>Dikarya</taxon>
        <taxon>Basidiomycota</taxon>
        <taxon>Agaricomycotina</taxon>
        <taxon>Agaricomycetes</taxon>
        <taxon>Sistotremastrales</taxon>
        <taxon>Sistotremastraceae</taxon>
        <taxon>Sistotremastrum</taxon>
    </lineage>
</organism>
<evidence type="ECO:0000313" key="2">
    <source>
        <dbReference type="Proteomes" id="UP000076798"/>
    </source>
</evidence>
<sequence length="230" mass="25761">MDIVIQTTPLGDPATGNPFISSPRDGLLLLGYCCEVQLTERYLPLTDIVYAVILRTSGIFRLASGIALSEVNSMQEKVPVYKWHEWAQNEVAVLQSDNDEFSDGAYSVERVHGSRIVFGDFEWYTNDSDRHLATIYRQSDDAEETPIGPPAPISLGAHDFKLELDSKPAVRRLKIGMKVISAFTPSGEFYLDQNHILALEPNSHEPENCALGHEHESDSNRRKVKVWTMG</sequence>
<evidence type="ECO:0000313" key="1">
    <source>
        <dbReference type="EMBL" id="KZT36868.1"/>
    </source>
</evidence>